<dbReference type="Pfam" id="PF12224">
    <property type="entry name" value="Amidoligase_2"/>
    <property type="match status" value="1"/>
</dbReference>
<accession>A0AA39XPL2</accession>
<organism evidence="1 2">
    <name type="scientific">Bombardia bombarda</name>
    <dbReference type="NCBI Taxonomy" id="252184"/>
    <lineage>
        <taxon>Eukaryota</taxon>
        <taxon>Fungi</taxon>
        <taxon>Dikarya</taxon>
        <taxon>Ascomycota</taxon>
        <taxon>Pezizomycotina</taxon>
        <taxon>Sordariomycetes</taxon>
        <taxon>Sordariomycetidae</taxon>
        <taxon>Sordariales</taxon>
        <taxon>Lasiosphaeriaceae</taxon>
        <taxon>Bombardia</taxon>
    </lineage>
</organism>
<dbReference type="AlphaFoldDB" id="A0AA39XPL2"/>
<dbReference type="EMBL" id="JAULSR010000001">
    <property type="protein sequence ID" value="KAK0637450.1"/>
    <property type="molecule type" value="Genomic_DNA"/>
</dbReference>
<comment type="caution">
    <text evidence="1">The sequence shown here is derived from an EMBL/GenBank/DDBJ whole genome shotgun (WGS) entry which is preliminary data.</text>
</comment>
<dbReference type="InterPro" id="IPR022025">
    <property type="entry name" value="Amidoligase_2"/>
</dbReference>
<evidence type="ECO:0000313" key="2">
    <source>
        <dbReference type="Proteomes" id="UP001174934"/>
    </source>
</evidence>
<dbReference type="Proteomes" id="UP001174934">
    <property type="component" value="Unassembled WGS sequence"/>
</dbReference>
<dbReference type="PANTHER" id="PTHR36847:SF1">
    <property type="entry name" value="AMIDOLIGASE ENZYME"/>
    <property type="match status" value="1"/>
</dbReference>
<protein>
    <submittedName>
        <fullName evidence="1">Amidoligase enzyme-domain-containing protein</fullName>
    </submittedName>
</protein>
<reference evidence="1" key="1">
    <citation type="submission" date="2023-06" db="EMBL/GenBank/DDBJ databases">
        <title>Genome-scale phylogeny and comparative genomics of the fungal order Sordariales.</title>
        <authorList>
            <consortium name="Lawrence Berkeley National Laboratory"/>
            <person name="Hensen N."/>
            <person name="Bonometti L."/>
            <person name="Westerberg I."/>
            <person name="Brannstrom I.O."/>
            <person name="Guillou S."/>
            <person name="Cros-Aarteil S."/>
            <person name="Calhoun S."/>
            <person name="Haridas S."/>
            <person name="Kuo A."/>
            <person name="Mondo S."/>
            <person name="Pangilinan J."/>
            <person name="Riley R."/>
            <person name="LaButti K."/>
            <person name="Andreopoulos B."/>
            <person name="Lipzen A."/>
            <person name="Chen C."/>
            <person name="Yanf M."/>
            <person name="Daum C."/>
            <person name="Ng V."/>
            <person name="Clum A."/>
            <person name="Steindorff A."/>
            <person name="Ohm R."/>
            <person name="Martin F."/>
            <person name="Silar P."/>
            <person name="Natvig D."/>
            <person name="Lalanne C."/>
            <person name="Gautier V."/>
            <person name="Ament-velasquez S.L."/>
            <person name="Kruys A."/>
            <person name="Hutchinson M.I."/>
            <person name="Powell A.J."/>
            <person name="Barry K."/>
            <person name="Miller A.N."/>
            <person name="Grigoriev I.V."/>
            <person name="Debuchy R."/>
            <person name="Gladieux P."/>
            <person name="Thoren M.H."/>
            <person name="Johannesson H."/>
        </authorList>
    </citation>
    <scope>NUCLEOTIDE SEQUENCE</scope>
    <source>
        <strain evidence="1">SMH3391-2</strain>
    </source>
</reference>
<dbReference type="PANTHER" id="PTHR36847">
    <property type="entry name" value="AMIDOLIGASE ENZYME"/>
    <property type="match status" value="1"/>
</dbReference>
<gene>
    <name evidence="1" type="ORF">B0T17DRAFT_480601</name>
</gene>
<sequence length="313" mass="33838">MSNSLQFGVEIELLLGGGAGNYTDWHSLALSVSQKLREAGINNHINDGADKSADNYREWSIVREITIPEQPAYVGIELVSPVYHIADPWTTDLQTIFRVLSTSFRIVHSEDCSTHVHISATPTPFSAADLAALGKCALFYEHALDLLVPPNRRGGNHWCQSNRVSASFNERSLGDCLGMLDLVVQSPSGSGDPGKKAVDKVVGYMNHVSPMSRTGIIHGKKKNFVHGKIYKWDFSRMVGGGQGTIEFRQPSGSLCADDATAWVELALAFVAAATRMVGPALQGMGVSGAGATQQHLWGMLSIGAQQLGWNWFG</sequence>
<evidence type="ECO:0000313" key="1">
    <source>
        <dbReference type="EMBL" id="KAK0637450.1"/>
    </source>
</evidence>
<name>A0AA39XPL2_9PEZI</name>
<keyword evidence="2" id="KW-1185">Reference proteome</keyword>
<proteinExistence type="predicted"/>